<keyword evidence="3" id="KW-1185">Reference proteome</keyword>
<dbReference type="SUPFAM" id="SSF54913">
    <property type="entry name" value="GlnB-like"/>
    <property type="match status" value="1"/>
</dbReference>
<accession>S0FFN5</accession>
<dbReference type="STRING" id="1195236.CTER_4956"/>
<evidence type="ECO:0000256" key="1">
    <source>
        <dbReference type="RuleBase" id="RU003936"/>
    </source>
</evidence>
<dbReference type="InterPro" id="IPR017918">
    <property type="entry name" value="N-reg_PII_CS"/>
</dbReference>
<dbReference type="InterPro" id="IPR015867">
    <property type="entry name" value="N-reg_PII/ATP_PRibTrfase_C"/>
</dbReference>
<comment type="similarity">
    <text evidence="1">Belongs to the P(II) protein family.</text>
</comment>
<reference evidence="2 3" key="1">
    <citation type="journal article" date="2013" name="Genome Announc.">
        <title>Draft Genome Sequence of the Cellulolytic, Mesophilic, Anaerobic Bacterium Clostridium termitidis Strain CT1112 (DSM 5398).</title>
        <authorList>
            <person name="Lal S."/>
            <person name="Ramachandran U."/>
            <person name="Zhang X."/>
            <person name="Munir R."/>
            <person name="Sparling R."/>
            <person name="Levin D.B."/>
        </authorList>
    </citation>
    <scope>NUCLEOTIDE SEQUENCE [LARGE SCALE GENOMIC DNA]</scope>
    <source>
        <strain evidence="2 3">CT1112</strain>
    </source>
</reference>
<dbReference type="PANTHER" id="PTHR30115:SF11">
    <property type="entry name" value="NITROGEN REGULATORY PROTEIN P-II HOMOLOG"/>
    <property type="match status" value="1"/>
</dbReference>
<dbReference type="RefSeq" id="WP_004630478.1">
    <property type="nucleotide sequence ID" value="NZ_AORV01000066.1"/>
</dbReference>
<name>S0FFN5_RUMCE</name>
<dbReference type="GO" id="GO:0006808">
    <property type="term" value="P:regulation of nitrogen utilization"/>
    <property type="evidence" value="ECO:0007669"/>
    <property type="project" value="InterPro"/>
</dbReference>
<proteinExistence type="inferred from homology"/>
<dbReference type="eggNOG" id="COG0347">
    <property type="taxonomic scope" value="Bacteria"/>
</dbReference>
<dbReference type="Pfam" id="PF00543">
    <property type="entry name" value="P-II"/>
    <property type="match status" value="1"/>
</dbReference>
<dbReference type="EMBL" id="AORV01000066">
    <property type="protein sequence ID" value="EMS69422.1"/>
    <property type="molecule type" value="Genomic_DNA"/>
</dbReference>
<evidence type="ECO:0000313" key="2">
    <source>
        <dbReference type="EMBL" id="EMS69422.1"/>
    </source>
</evidence>
<dbReference type="PANTHER" id="PTHR30115">
    <property type="entry name" value="NITROGEN REGULATORY PROTEIN P-II"/>
    <property type="match status" value="1"/>
</dbReference>
<dbReference type="AlphaFoldDB" id="S0FFN5"/>
<dbReference type="Gene3D" id="3.30.70.120">
    <property type="match status" value="1"/>
</dbReference>
<protein>
    <submittedName>
        <fullName evidence="2">Nitrogen regulatory protein PII</fullName>
    </submittedName>
</protein>
<gene>
    <name evidence="2" type="ORF">CTER_4956</name>
</gene>
<dbReference type="GO" id="GO:0005829">
    <property type="term" value="C:cytosol"/>
    <property type="evidence" value="ECO:0007669"/>
    <property type="project" value="TreeGrafter"/>
</dbReference>
<dbReference type="Proteomes" id="UP000014155">
    <property type="component" value="Unassembled WGS sequence"/>
</dbReference>
<dbReference type="PROSITE" id="PS51343">
    <property type="entry name" value="PII_GLNB_DOM"/>
    <property type="match status" value="1"/>
</dbReference>
<sequence length="117" mass="12961">MKQVITIIRPRMYYKTKDALVENGFYSMIVKDVIGRGKKPADFSLATGGKADGNTGHPFVSKKMIEIFCQDEDLKLLVEIIKKVNKTGKAGDGKIFIINIDDGVRIRTGEKGNNSLV</sequence>
<dbReference type="PROSITE" id="PS00638">
    <property type="entry name" value="PII_GLNB_CTER"/>
    <property type="match status" value="1"/>
</dbReference>
<dbReference type="GO" id="GO:0030234">
    <property type="term" value="F:enzyme regulator activity"/>
    <property type="evidence" value="ECO:0007669"/>
    <property type="project" value="InterPro"/>
</dbReference>
<dbReference type="InterPro" id="IPR002187">
    <property type="entry name" value="N-reg_PII"/>
</dbReference>
<dbReference type="InterPro" id="IPR011322">
    <property type="entry name" value="N-reg_PII-like_a/b"/>
</dbReference>
<dbReference type="PATRIC" id="fig|1195236.3.peg.5149"/>
<organism evidence="2 3">
    <name type="scientific">Ruminiclostridium cellobioparum subsp. termitidis CT1112</name>
    <dbReference type="NCBI Taxonomy" id="1195236"/>
    <lineage>
        <taxon>Bacteria</taxon>
        <taxon>Bacillati</taxon>
        <taxon>Bacillota</taxon>
        <taxon>Clostridia</taxon>
        <taxon>Eubacteriales</taxon>
        <taxon>Oscillospiraceae</taxon>
        <taxon>Ruminiclostridium</taxon>
    </lineage>
</organism>
<comment type="caution">
    <text evidence="2">The sequence shown here is derived from an EMBL/GenBank/DDBJ whole genome shotgun (WGS) entry which is preliminary data.</text>
</comment>
<dbReference type="PRINTS" id="PR00340">
    <property type="entry name" value="PIIGLNB"/>
</dbReference>
<dbReference type="SMART" id="SM00938">
    <property type="entry name" value="P-II"/>
    <property type="match status" value="1"/>
</dbReference>
<dbReference type="GO" id="GO:0005524">
    <property type="term" value="F:ATP binding"/>
    <property type="evidence" value="ECO:0007669"/>
    <property type="project" value="TreeGrafter"/>
</dbReference>
<evidence type="ECO:0000313" key="3">
    <source>
        <dbReference type="Proteomes" id="UP000014155"/>
    </source>
</evidence>